<dbReference type="Proteomes" id="UP000565262">
    <property type="component" value="Unassembled WGS sequence"/>
</dbReference>
<gene>
    <name evidence="1" type="ORF">H4O21_18865</name>
</gene>
<reference evidence="1 2" key="1">
    <citation type="submission" date="2020-08" db="EMBL/GenBank/DDBJ databases">
        <title>Oceanospirillum sp. nov. isolated from marine sediment.</title>
        <authorList>
            <person name="Ji X."/>
        </authorList>
    </citation>
    <scope>NUCLEOTIDE SEQUENCE [LARGE SCALE GENOMIC DNA]</scope>
    <source>
        <strain evidence="1 2">D5</strain>
    </source>
</reference>
<dbReference type="AlphaFoldDB" id="A0A839IUP5"/>
<dbReference type="InterPro" id="IPR021295">
    <property type="entry name" value="DUF2867"/>
</dbReference>
<comment type="caution">
    <text evidence="1">The sequence shown here is derived from an EMBL/GenBank/DDBJ whole genome shotgun (WGS) entry which is preliminary data.</text>
</comment>
<evidence type="ECO:0000313" key="2">
    <source>
        <dbReference type="Proteomes" id="UP000565262"/>
    </source>
</evidence>
<sequence length="167" mass="19616">MWQVKDIPVPESHYLTEKRQKRYFHDALTVPLQKSELRPDQIQIAIFSHMPDWVNNMMAIRNRLVRSLGFNTEGNLMEQTPPERLQEGDQVGFLSIIHQSEQDIISYSEDKHMQFYLGVSKTDTSAIVSTLVNPKTRTGWLYLQFIRPFHWLIARAVLHNAVKKKRI</sequence>
<organism evidence="1 2">
    <name type="scientific">Oceanospirillum sediminis</name>
    <dbReference type="NCBI Taxonomy" id="2760088"/>
    <lineage>
        <taxon>Bacteria</taxon>
        <taxon>Pseudomonadati</taxon>
        <taxon>Pseudomonadota</taxon>
        <taxon>Gammaproteobacteria</taxon>
        <taxon>Oceanospirillales</taxon>
        <taxon>Oceanospirillaceae</taxon>
        <taxon>Oceanospirillum</taxon>
    </lineage>
</organism>
<dbReference type="EMBL" id="JACJFM010000033">
    <property type="protein sequence ID" value="MBB1488671.1"/>
    <property type="molecule type" value="Genomic_DNA"/>
</dbReference>
<name>A0A839IUP5_9GAMM</name>
<dbReference type="RefSeq" id="WP_182810444.1">
    <property type="nucleotide sequence ID" value="NZ_JACJFM010000033.1"/>
</dbReference>
<dbReference type="Pfam" id="PF11066">
    <property type="entry name" value="DUF2867"/>
    <property type="match status" value="1"/>
</dbReference>
<proteinExistence type="predicted"/>
<protein>
    <submittedName>
        <fullName evidence="1">DUF2867 domain-containing protein</fullName>
    </submittedName>
</protein>
<keyword evidence="2" id="KW-1185">Reference proteome</keyword>
<evidence type="ECO:0000313" key="1">
    <source>
        <dbReference type="EMBL" id="MBB1488671.1"/>
    </source>
</evidence>
<accession>A0A839IUP5</accession>